<gene>
    <name evidence="2" type="ORF">IFM89_011127</name>
</gene>
<dbReference type="Gene3D" id="1.10.287.370">
    <property type="match status" value="1"/>
</dbReference>
<reference evidence="2 3" key="1">
    <citation type="submission" date="2020-10" db="EMBL/GenBank/DDBJ databases">
        <title>The Coptis chinensis genome and diversification of protoberbering-type alkaloids.</title>
        <authorList>
            <person name="Wang B."/>
            <person name="Shu S."/>
            <person name="Song C."/>
            <person name="Liu Y."/>
        </authorList>
    </citation>
    <scope>NUCLEOTIDE SEQUENCE [LARGE SCALE GENOMIC DNA]</scope>
    <source>
        <strain evidence="2">HL-2020</strain>
        <tissue evidence="2">Leaf</tissue>
    </source>
</reference>
<dbReference type="InterPro" id="IPR011599">
    <property type="entry name" value="PFD_alpha_archaea"/>
</dbReference>
<evidence type="ECO:0000313" key="3">
    <source>
        <dbReference type="Proteomes" id="UP000631114"/>
    </source>
</evidence>
<sequence>MCSFICLTWNVPLEACMYKIPVDASERGSQWPEQWSARAEKVLYWLKSSQTALKEYYLLQRVAYIWWRWSHDEGLMSLKFHLGGTPHRSSQYHNKAVLIKLSLINIGTGYFVEKTMAEGKEYCECKMNLMKSNYDQLIEVASKKKNIADEVGAFLQAKLRQAAPTT</sequence>
<dbReference type="Pfam" id="PF02996">
    <property type="entry name" value="Prefoldin"/>
    <property type="match status" value="1"/>
</dbReference>
<dbReference type="InterPro" id="IPR004127">
    <property type="entry name" value="Prefoldin_subunit_alpha"/>
</dbReference>
<dbReference type="GO" id="GO:0005737">
    <property type="term" value="C:cytoplasm"/>
    <property type="evidence" value="ECO:0007669"/>
    <property type="project" value="TreeGrafter"/>
</dbReference>
<dbReference type="PANTHER" id="PTHR12674:SF2">
    <property type="entry name" value="PREFOLDIN SUBUNIT 5"/>
    <property type="match status" value="1"/>
</dbReference>
<dbReference type="OrthoDB" id="10267474at2759"/>
<dbReference type="SUPFAM" id="SSF46579">
    <property type="entry name" value="Prefoldin"/>
    <property type="match status" value="1"/>
</dbReference>
<keyword evidence="3" id="KW-1185">Reference proteome</keyword>
<protein>
    <submittedName>
        <fullName evidence="2">Uncharacterized protein</fullName>
    </submittedName>
</protein>
<comment type="similarity">
    <text evidence="1">Belongs to the prefoldin subunit alpha family.</text>
</comment>
<evidence type="ECO:0000256" key="1">
    <source>
        <dbReference type="ARBA" id="ARBA00010048"/>
    </source>
</evidence>
<comment type="caution">
    <text evidence="2">The sequence shown here is derived from an EMBL/GenBank/DDBJ whole genome shotgun (WGS) entry which is preliminary data.</text>
</comment>
<proteinExistence type="inferred from homology"/>
<name>A0A835HPB4_9MAGN</name>
<dbReference type="PANTHER" id="PTHR12674">
    <property type="entry name" value="PREFOLDIN SUBUNIT 5"/>
    <property type="match status" value="1"/>
</dbReference>
<dbReference type="GO" id="GO:0009409">
    <property type="term" value="P:response to cold"/>
    <property type="evidence" value="ECO:0007669"/>
    <property type="project" value="UniProtKB-ARBA"/>
</dbReference>
<dbReference type="GO" id="GO:0006457">
    <property type="term" value="P:protein folding"/>
    <property type="evidence" value="ECO:0007669"/>
    <property type="project" value="InterPro"/>
</dbReference>
<dbReference type="GO" id="GO:1990115">
    <property type="term" value="P:RNA polymerase III assembly"/>
    <property type="evidence" value="ECO:0007669"/>
    <property type="project" value="TreeGrafter"/>
</dbReference>
<evidence type="ECO:0000313" key="2">
    <source>
        <dbReference type="EMBL" id="KAF9600598.1"/>
    </source>
</evidence>
<dbReference type="InterPro" id="IPR009053">
    <property type="entry name" value="Prefoldin"/>
</dbReference>
<dbReference type="EMBL" id="JADFTS010000006">
    <property type="protein sequence ID" value="KAF9600598.1"/>
    <property type="molecule type" value="Genomic_DNA"/>
</dbReference>
<dbReference type="GO" id="GO:0016272">
    <property type="term" value="C:prefoldin complex"/>
    <property type="evidence" value="ECO:0007669"/>
    <property type="project" value="InterPro"/>
</dbReference>
<dbReference type="AlphaFoldDB" id="A0A835HPB4"/>
<accession>A0A835HPB4</accession>
<dbReference type="Proteomes" id="UP000631114">
    <property type="component" value="Unassembled WGS sequence"/>
</dbReference>
<dbReference type="GO" id="GO:0051082">
    <property type="term" value="F:unfolded protein binding"/>
    <property type="evidence" value="ECO:0007669"/>
    <property type="project" value="InterPro"/>
</dbReference>
<organism evidence="2 3">
    <name type="scientific">Coptis chinensis</name>
    <dbReference type="NCBI Taxonomy" id="261450"/>
    <lineage>
        <taxon>Eukaryota</taxon>
        <taxon>Viridiplantae</taxon>
        <taxon>Streptophyta</taxon>
        <taxon>Embryophyta</taxon>
        <taxon>Tracheophyta</taxon>
        <taxon>Spermatophyta</taxon>
        <taxon>Magnoliopsida</taxon>
        <taxon>Ranunculales</taxon>
        <taxon>Ranunculaceae</taxon>
        <taxon>Coptidoideae</taxon>
        <taxon>Coptis</taxon>
    </lineage>
</organism>
<dbReference type="GO" id="GO:1990113">
    <property type="term" value="P:RNA polymerase I assembly"/>
    <property type="evidence" value="ECO:0007669"/>
    <property type="project" value="TreeGrafter"/>
</dbReference>
<dbReference type="GO" id="GO:1990114">
    <property type="term" value="P:RNA polymerase II core complex assembly"/>
    <property type="evidence" value="ECO:0007669"/>
    <property type="project" value="TreeGrafter"/>
</dbReference>